<feature type="compositionally biased region" description="Polar residues" evidence="1">
    <location>
        <begin position="420"/>
        <end position="430"/>
    </location>
</feature>
<dbReference type="RefSeq" id="WP_132189620.1">
    <property type="nucleotide sequence ID" value="NZ_SLWM01000006.1"/>
</dbReference>
<evidence type="ECO:0000313" key="2">
    <source>
        <dbReference type="EMBL" id="TCO22921.1"/>
    </source>
</evidence>
<feature type="region of interest" description="Disordered" evidence="1">
    <location>
        <begin position="414"/>
        <end position="440"/>
    </location>
</feature>
<comment type="caution">
    <text evidence="2">The sequence shown here is derived from an EMBL/GenBank/DDBJ whole genome shotgun (WGS) entry which is preliminary data.</text>
</comment>
<organism evidence="2 3">
    <name type="scientific">Kribbella orskensis</name>
    <dbReference type="NCBI Taxonomy" id="2512216"/>
    <lineage>
        <taxon>Bacteria</taxon>
        <taxon>Bacillati</taxon>
        <taxon>Actinomycetota</taxon>
        <taxon>Actinomycetes</taxon>
        <taxon>Propionibacteriales</taxon>
        <taxon>Kribbellaceae</taxon>
        <taxon>Kribbella</taxon>
    </lineage>
</organism>
<feature type="region of interest" description="Disordered" evidence="1">
    <location>
        <begin position="258"/>
        <end position="400"/>
    </location>
</feature>
<protein>
    <recommendedName>
        <fullName evidence="4">DUF222 domain-containing protein</fullName>
    </recommendedName>
</protein>
<gene>
    <name evidence="2" type="ORF">EV644_106229</name>
</gene>
<proteinExistence type="predicted"/>
<sequence length="604" mass="65009">MFVCDVTELSAAETLASAARLHAQRNRADVELLELALHFADLHPDPATVPGHHRVPGGERGVVYGGPGCPAVAEFAVAEFGAVIGRSTGSATAFFGQALALRHRLPRIWAQVRSEHATAWKACTIATACLNLSEQAAAIVDAELAGIVDTVTPHRIANIVRAALWRADPDAAQAAAEARARQRGVWPGRTDEHGTTTLYVKAATGDIIRLHATLTQLADALADLGDTDPLDQRRAKAIGILADPELAQQLLTIAHHLTQEAPTPNHPPNQDAPTTTTRTPTPTSATRTPTPTSASAPASAPAPAADEQSADDRPDGTRNMDEPGDDEQRVDDPGQNHEPGPDAEPGPDDEADRDAPHPSEPAFDERSEPRPAPDHSATNSGSSASLHLGTPETSGAGMDAAARRELARKLAAIKQDAHSNHPTSGAGTTDNRTERGRKHARTTTLYVHITDQTLLTGGGITRVERFGPVYATRLEELLGHDQITVKPVIDLNNKISVDAYEIPRRIREHLKLTHPVEQFPYGTAETTNHTDLDHIQPYTFNTTGPPGQTSTTNLTPLRRYSHRVKTHGHWTVHRLNDGALEWTTRHGYKFRVDHTGTHPLTDGI</sequence>
<name>A0ABY2BLX9_9ACTN</name>
<evidence type="ECO:0008006" key="4">
    <source>
        <dbReference type="Google" id="ProtNLM"/>
    </source>
</evidence>
<feature type="compositionally biased region" description="Polar residues" evidence="1">
    <location>
        <begin position="376"/>
        <end position="385"/>
    </location>
</feature>
<feature type="compositionally biased region" description="Basic and acidic residues" evidence="1">
    <location>
        <begin position="353"/>
        <end position="373"/>
    </location>
</feature>
<feature type="compositionally biased region" description="Low complexity" evidence="1">
    <location>
        <begin position="272"/>
        <end position="305"/>
    </location>
</feature>
<reference evidence="2 3" key="1">
    <citation type="journal article" date="2015" name="Stand. Genomic Sci.">
        <title>Genomic Encyclopedia of Bacterial and Archaeal Type Strains, Phase III: the genomes of soil and plant-associated and newly described type strains.</title>
        <authorList>
            <person name="Whitman W.B."/>
            <person name="Woyke T."/>
            <person name="Klenk H.P."/>
            <person name="Zhou Y."/>
            <person name="Lilburn T.G."/>
            <person name="Beck B.J."/>
            <person name="De Vos P."/>
            <person name="Vandamme P."/>
            <person name="Eisen J.A."/>
            <person name="Garrity G."/>
            <person name="Hugenholtz P."/>
            <person name="Kyrpides N.C."/>
        </authorList>
    </citation>
    <scope>NUCLEOTIDE SEQUENCE [LARGE SCALE GENOMIC DNA]</scope>
    <source>
        <strain evidence="2 3">VKM Ac-2538</strain>
    </source>
</reference>
<dbReference type="Proteomes" id="UP000295818">
    <property type="component" value="Unassembled WGS sequence"/>
</dbReference>
<keyword evidence="3" id="KW-1185">Reference proteome</keyword>
<dbReference type="EMBL" id="SLWM01000006">
    <property type="protein sequence ID" value="TCO22921.1"/>
    <property type="molecule type" value="Genomic_DNA"/>
</dbReference>
<feature type="compositionally biased region" description="Basic and acidic residues" evidence="1">
    <location>
        <begin position="310"/>
        <end position="335"/>
    </location>
</feature>
<evidence type="ECO:0000256" key="1">
    <source>
        <dbReference type="SAM" id="MobiDB-lite"/>
    </source>
</evidence>
<accession>A0ABY2BLX9</accession>
<evidence type="ECO:0000313" key="3">
    <source>
        <dbReference type="Proteomes" id="UP000295818"/>
    </source>
</evidence>